<comment type="caution">
    <text evidence="1">The sequence shown here is derived from an EMBL/GenBank/DDBJ whole genome shotgun (WGS) entry which is preliminary data.</text>
</comment>
<name>A0ACC0CHJ3_CATRO</name>
<dbReference type="EMBL" id="CM044701">
    <property type="protein sequence ID" value="KAI5684424.1"/>
    <property type="molecule type" value="Genomic_DNA"/>
</dbReference>
<evidence type="ECO:0000313" key="2">
    <source>
        <dbReference type="Proteomes" id="UP001060085"/>
    </source>
</evidence>
<keyword evidence="2" id="KW-1185">Reference proteome</keyword>
<evidence type="ECO:0000313" key="1">
    <source>
        <dbReference type="EMBL" id="KAI5684424.1"/>
    </source>
</evidence>
<organism evidence="1 2">
    <name type="scientific">Catharanthus roseus</name>
    <name type="common">Madagascar periwinkle</name>
    <name type="synonym">Vinca rosea</name>
    <dbReference type="NCBI Taxonomy" id="4058"/>
    <lineage>
        <taxon>Eukaryota</taxon>
        <taxon>Viridiplantae</taxon>
        <taxon>Streptophyta</taxon>
        <taxon>Embryophyta</taxon>
        <taxon>Tracheophyta</taxon>
        <taxon>Spermatophyta</taxon>
        <taxon>Magnoliopsida</taxon>
        <taxon>eudicotyledons</taxon>
        <taxon>Gunneridae</taxon>
        <taxon>Pentapetalae</taxon>
        <taxon>asterids</taxon>
        <taxon>lamiids</taxon>
        <taxon>Gentianales</taxon>
        <taxon>Apocynaceae</taxon>
        <taxon>Rauvolfioideae</taxon>
        <taxon>Vinceae</taxon>
        <taxon>Catharanthinae</taxon>
        <taxon>Catharanthus</taxon>
    </lineage>
</organism>
<dbReference type="Proteomes" id="UP001060085">
    <property type="component" value="Linkage Group LG01"/>
</dbReference>
<reference evidence="2" key="1">
    <citation type="journal article" date="2023" name="Nat. Plants">
        <title>Single-cell RNA sequencing provides a high-resolution roadmap for understanding the multicellular compartmentation of specialized metabolism.</title>
        <authorList>
            <person name="Sun S."/>
            <person name="Shen X."/>
            <person name="Li Y."/>
            <person name="Li Y."/>
            <person name="Wang S."/>
            <person name="Li R."/>
            <person name="Zhang H."/>
            <person name="Shen G."/>
            <person name="Guo B."/>
            <person name="Wei J."/>
            <person name="Xu J."/>
            <person name="St-Pierre B."/>
            <person name="Chen S."/>
            <person name="Sun C."/>
        </authorList>
    </citation>
    <scope>NUCLEOTIDE SEQUENCE [LARGE SCALE GENOMIC DNA]</scope>
</reference>
<protein>
    <submittedName>
        <fullName evidence="1">Uncharacterized protein</fullName>
    </submittedName>
</protein>
<gene>
    <name evidence="1" type="ORF">M9H77_05652</name>
</gene>
<proteinExistence type="predicted"/>
<accession>A0ACC0CHJ3</accession>
<sequence>MLSTFPAMISSDGLFGSPFPAFETGFTPWDYPDPPFESETIHFPSLEQQQEPVNSNSGSDNSNSNANPIPVDSNSGSDEPNGKNNKNSSSGSPGDSSSLIDERKRRRMISNRESARRSRMRKQKHLENLRNQVNRLRVGNRELMNRLRFVTHHCNLIRNDNDRLRSESVVLRQRLWDIRQVLHVRELHQQQLASSSSVWPCNNFNFNDQETIPQSLIT</sequence>